<protein>
    <submittedName>
        <fullName evidence="6">Glycoside hydrolase family 3 protein</fullName>
    </submittedName>
</protein>
<evidence type="ECO:0000256" key="1">
    <source>
        <dbReference type="ARBA" id="ARBA00005336"/>
    </source>
</evidence>
<evidence type="ECO:0000256" key="2">
    <source>
        <dbReference type="ARBA" id="ARBA00022729"/>
    </source>
</evidence>
<comment type="similarity">
    <text evidence="1">Belongs to the glycosyl hydrolase 3 family.</text>
</comment>
<keyword evidence="3 6" id="KW-0378">Hydrolase</keyword>
<organism evidence="6 7">
    <name type="scientific">Xylanibacter caecicola</name>
    <dbReference type="NCBI Taxonomy" id="2736294"/>
    <lineage>
        <taxon>Bacteria</taxon>
        <taxon>Pseudomonadati</taxon>
        <taxon>Bacteroidota</taxon>
        <taxon>Bacteroidia</taxon>
        <taxon>Bacteroidales</taxon>
        <taxon>Prevotellaceae</taxon>
        <taxon>Xylanibacter</taxon>
    </lineage>
</organism>
<dbReference type="Pfam" id="PF01915">
    <property type="entry name" value="Glyco_hydro_3_C"/>
    <property type="match status" value="1"/>
</dbReference>
<dbReference type="NCBIfam" id="NF041776">
    <property type="entry name" value="xylosidase_Xyl3A"/>
    <property type="match status" value="1"/>
</dbReference>
<reference evidence="6 7" key="1">
    <citation type="submission" date="2020-05" db="EMBL/GenBank/DDBJ databases">
        <title>Distinct polysaccharide utilization as determinants for interspecies competition between intestinal Prevotella spp.</title>
        <authorList>
            <person name="Galvez E.J.C."/>
            <person name="Iljazovic A."/>
            <person name="Strowig T."/>
        </authorList>
    </citation>
    <scope>NUCLEOTIDE SEQUENCE [LARGE SCALE GENOMIC DNA]</scope>
    <source>
        <strain evidence="6 7">PCHR</strain>
    </source>
</reference>
<feature type="domain" description="PA14" evidence="5">
    <location>
        <begin position="459"/>
        <end position="601"/>
    </location>
</feature>
<evidence type="ECO:0000313" key="7">
    <source>
        <dbReference type="Proteomes" id="UP000820977"/>
    </source>
</evidence>
<proteinExistence type="inferred from homology"/>
<dbReference type="RefSeq" id="WP_172344674.1">
    <property type="nucleotide sequence ID" value="NZ_CASYYZ010000020.1"/>
</dbReference>
<feature type="chain" id="PRO_5046994004" evidence="4">
    <location>
        <begin position="23"/>
        <end position="863"/>
    </location>
</feature>
<dbReference type="PANTHER" id="PTHR42721">
    <property type="entry name" value="SUGAR HYDROLASE-RELATED"/>
    <property type="match status" value="1"/>
</dbReference>
<keyword evidence="2 4" id="KW-0732">Signal</keyword>
<dbReference type="Pfam" id="PF14310">
    <property type="entry name" value="Fn3-like"/>
    <property type="match status" value="1"/>
</dbReference>
<dbReference type="Pfam" id="PF00933">
    <property type="entry name" value="Glyco_hydro_3"/>
    <property type="match status" value="1"/>
</dbReference>
<dbReference type="Pfam" id="PF07691">
    <property type="entry name" value="PA14"/>
    <property type="match status" value="1"/>
</dbReference>
<dbReference type="Gene3D" id="3.40.50.1700">
    <property type="entry name" value="Glycoside hydrolase family 3 C-terminal domain"/>
    <property type="match status" value="2"/>
</dbReference>
<dbReference type="PANTHER" id="PTHR42721:SF3">
    <property type="entry name" value="BETA-D-XYLOSIDASE 5-RELATED"/>
    <property type="match status" value="1"/>
</dbReference>
<feature type="signal peptide" evidence="4">
    <location>
        <begin position="1"/>
        <end position="22"/>
    </location>
</feature>
<dbReference type="InterPro" id="IPR054850">
    <property type="entry name" value="Xylosidase_Xyl3A"/>
</dbReference>
<dbReference type="Gene3D" id="2.60.40.10">
    <property type="entry name" value="Immunoglobulins"/>
    <property type="match status" value="1"/>
</dbReference>
<dbReference type="InterPro" id="IPR036962">
    <property type="entry name" value="Glyco_hydro_3_N_sf"/>
</dbReference>
<dbReference type="InterPro" id="IPR002772">
    <property type="entry name" value="Glyco_hydro_3_C"/>
</dbReference>
<dbReference type="SUPFAM" id="SSF52279">
    <property type="entry name" value="Beta-D-glucan exohydrolase, C-terminal domain"/>
    <property type="match status" value="1"/>
</dbReference>
<gene>
    <name evidence="6" type="ORF">HPS54_06580</name>
</gene>
<evidence type="ECO:0000256" key="4">
    <source>
        <dbReference type="SAM" id="SignalP"/>
    </source>
</evidence>
<name>A0ABX2B105_9BACT</name>
<dbReference type="Proteomes" id="UP000820977">
    <property type="component" value="Unassembled WGS sequence"/>
</dbReference>
<dbReference type="Gene3D" id="3.20.20.300">
    <property type="entry name" value="Glycoside hydrolase, family 3, N-terminal domain"/>
    <property type="match status" value="1"/>
</dbReference>
<dbReference type="InterPro" id="IPR013783">
    <property type="entry name" value="Ig-like_fold"/>
</dbReference>
<dbReference type="InterPro" id="IPR011658">
    <property type="entry name" value="PA14_dom"/>
</dbReference>
<dbReference type="InterPro" id="IPR017853">
    <property type="entry name" value="GH"/>
</dbReference>
<dbReference type="PRINTS" id="PR00133">
    <property type="entry name" value="GLHYDRLASE3"/>
</dbReference>
<evidence type="ECO:0000259" key="5">
    <source>
        <dbReference type="PROSITE" id="PS51820"/>
    </source>
</evidence>
<keyword evidence="7" id="KW-1185">Reference proteome</keyword>
<dbReference type="SMART" id="SM01217">
    <property type="entry name" value="Fn3_like"/>
    <property type="match status" value="1"/>
</dbReference>
<evidence type="ECO:0000313" key="6">
    <source>
        <dbReference type="EMBL" id="NPE25184.1"/>
    </source>
</evidence>
<dbReference type="InterPro" id="IPR037524">
    <property type="entry name" value="PA14/GLEYA"/>
</dbReference>
<evidence type="ECO:0000256" key="3">
    <source>
        <dbReference type="ARBA" id="ARBA00022801"/>
    </source>
</evidence>
<accession>A0ABX2B105</accession>
<dbReference type="InterPro" id="IPR044993">
    <property type="entry name" value="BXL"/>
</dbReference>
<dbReference type="InterPro" id="IPR036881">
    <property type="entry name" value="Glyco_hydro_3_C_sf"/>
</dbReference>
<dbReference type="GO" id="GO:0016787">
    <property type="term" value="F:hydrolase activity"/>
    <property type="evidence" value="ECO:0007669"/>
    <property type="project" value="UniProtKB-KW"/>
</dbReference>
<dbReference type="SMART" id="SM00758">
    <property type="entry name" value="PA14"/>
    <property type="match status" value="1"/>
</dbReference>
<dbReference type="SUPFAM" id="SSF51445">
    <property type="entry name" value="(Trans)glycosidases"/>
    <property type="match status" value="1"/>
</dbReference>
<comment type="caution">
    <text evidence="6">The sequence shown here is derived from an EMBL/GenBank/DDBJ whole genome shotgun (WGS) entry which is preliminary data.</text>
</comment>
<dbReference type="InterPro" id="IPR026891">
    <property type="entry name" value="Fn3-like"/>
</dbReference>
<dbReference type="EMBL" id="JABKKJ010000008">
    <property type="protein sequence ID" value="NPE25184.1"/>
    <property type="molecule type" value="Genomic_DNA"/>
</dbReference>
<dbReference type="InterPro" id="IPR001764">
    <property type="entry name" value="Glyco_hydro_3_N"/>
</dbReference>
<sequence>MGNIRKTLLAILLTATSVTSSAQIYPYQDHRLSAKERAEDLCSRLTLQEKSLIMLDRSPEIPRLGIPQFAWWSEALHGVGRNGYCTLFPSCIGMAASFDDALLERIYTAISDEARAKNTAQRKHGKVGKYQGLSFWTPTVNIFRDPRWGRGQESYGEDPYMNARMGSAVVRGLQGPAGHKYMKLYACAKHFAVHSGPEKTRHYFDINNLSQRDLWETYLPAFKVLVQQAGVKEVMCAYQRFEGEPCCGSNRLLQQILRDEWNFRGLVVSDCGAISDFWRKGRHEVSESPAAAAAKGVVSGTDVECGSEYKNLPQAVKEGKISEEQIDVSVKRLLEARFELGDFDPDSLVEWTSIPESVVACPEHKALALDMAREQMVLLQNRDNTLPLKKDASRIMVMGPNAADSTMLWGIYFGQPTHTVTVLEGIRDKIGKAVPYAKACDITSINDTESLFGLLRDENGKPGMSAMFWNNIHMDGKPAYTATYTAPLAFDSGGNTVFAPGVELSDFTAQFKGTFTAVRDETIRLDFAHNNGMRFIVNGDTLSNRKRNDYVRYYKNELNVKAGESYNIQIDYTQFDENGSMSFDIIRNRPTTAADVVAKAKDADVVIFVGGISPNLEREEAKVNLPGFDNGDRTSIELPQAQRDILKALHEAGKKVVLVNCSGSAVALAPETETCDAILQAWYAGEQGGHAVADVLFGDYNPSGKLPVTFYRNDSQLPAFDDYSMEGRTYRYMKDSPLYPFGYGLSYTSFTTGKPEYDAAHGKITVTVKNTGKRDGTEIIQVYMRNTADAEGPVKTLRGFARVSLKAGESRTVTIDFHRESFEGWDAKTNTMRVVPGLYDIMVGTSSRDADLKKITVEVKELV</sequence>
<dbReference type="PROSITE" id="PS51820">
    <property type="entry name" value="PA14"/>
    <property type="match status" value="1"/>
</dbReference>